<name>A0A1V3U2C3_ELIME</name>
<gene>
    <name evidence="1" type="ORF">BMF97_05255</name>
</gene>
<organism evidence="1 2">
    <name type="scientific">Elizabethkingia meningoseptica</name>
    <name type="common">Chryseobacterium meningosepticum</name>
    <dbReference type="NCBI Taxonomy" id="238"/>
    <lineage>
        <taxon>Bacteria</taxon>
        <taxon>Pseudomonadati</taxon>
        <taxon>Bacteroidota</taxon>
        <taxon>Flavobacteriia</taxon>
        <taxon>Flavobacteriales</taxon>
        <taxon>Weeksellaceae</taxon>
        <taxon>Elizabethkingia</taxon>
    </lineage>
</organism>
<reference evidence="1 2" key="1">
    <citation type="submission" date="2016-11" db="EMBL/GenBank/DDBJ databases">
        <title>Genome sequence and comparative genomic analysis of clinical strain Elizabethkingia meningoseptica 61421 PRCM.</title>
        <authorList>
            <person name="Wang M."/>
            <person name="Hu S."/>
            <person name="Cao L."/>
            <person name="Jiang T."/>
            <person name="Zhou Y."/>
            <person name="Ming D."/>
        </authorList>
    </citation>
    <scope>NUCLEOTIDE SEQUENCE [LARGE SCALE GENOMIC DNA]</scope>
    <source>
        <strain evidence="1 2">61421 PRCM</strain>
    </source>
</reference>
<dbReference type="KEGG" id="emg:BBD33_14585"/>
<evidence type="ECO:0000313" key="2">
    <source>
        <dbReference type="Proteomes" id="UP000188947"/>
    </source>
</evidence>
<dbReference type="Proteomes" id="UP000188947">
    <property type="component" value="Unassembled WGS sequence"/>
</dbReference>
<evidence type="ECO:0000313" key="1">
    <source>
        <dbReference type="EMBL" id="OOH96679.1"/>
    </source>
</evidence>
<protein>
    <submittedName>
        <fullName evidence="1">Uncharacterized protein</fullName>
    </submittedName>
</protein>
<dbReference type="RefSeq" id="WP_039738728.1">
    <property type="nucleotide sequence ID" value="NZ_JACLFY010000002.1"/>
</dbReference>
<dbReference type="eggNOG" id="ENOG502ZZQU">
    <property type="taxonomic scope" value="Bacteria"/>
</dbReference>
<comment type="caution">
    <text evidence="1">The sequence shown here is derived from an EMBL/GenBank/DDBJ whole genome shotgun (WGS) entry which is preliminary data.</text>
</comment>
<keyword evidence="2" id="KW-1185">Reference proteome</keyword>
<proteinExistence type="predicted"/>
<sequence>MNNNIKLVLMMNNFQKEEYRSPRLETSLVEMEQGVAAGSARVLPPNSVGDVKEEWVVGDDDNRTIEW</sequence>
<accession>A0A1V3U2C3</accession>
<dbReference type="OrthoDB" id="1450168at2"/>
<dbReference type="AlphaFoldDB" id="A0A1V3U2C3"/>
<dbReference type="EMBL" id="MPOG01000007">
    <property type="protein sequence ID" value="OOH96679.1"/>
    <property type="molecule type" value="Genomic_DNA"/>
</dbReference>